<evidence type="ECO:0000259" key="4">
    <source>
        <dbReference type="PROSITE" id="PS51084"/>
    </source>
</evidence>
<dbReference type="PANTHER" id="PTHR46648">
    <property type="entry name" value="HIT FAMILY PROTEIN 1"/>
    <property type="match status" value="1"/>
</dbReference>
<dbReference type="Proteomes" id="UP000198324">
    <property type="component" value="Unassembled WGS sequence"/>
</dbReference>
<dbReference type="InterPro" id="IPR011146">
    <property type="entry name" value="HIT-like"/>
</dbReference>
<feature type="domain" description="HIT" evidence="4">
    <location>
        <begin position="6"/>
        <end position="113"/>
    </location>
</feature>
<feature type="short sequence motif" description="Histidine triad motif" evidence="2 3">
    <location>
        <begin position="98"/>
        <end position="102"/>
    </location>
</feature>
<organism evidence="5 6">
    <name type="scientific">Humidesulfovibrio mexicanus</name>
    <dbReference type="NCBI Taxonomy" id="147047"/>
    <lineage>
        <taxon>Bacteria</taxon>
        <taxon>Pseudomonadati</taxon>
        <taxon>Thermodesulfobacteriota</taxon>
        <taxon>Desulfovibrionia</taxon>
        <taxon>Desulfovibrionales</taxon>
        <taxon>Desulfovibrionaceae</taxon>
        <taxon>Humidesulfovibrio</taxon>
    </lineage>
</organism>
<dbReference type="EMBL" id="FZOC01000009">
    <property type="protein sequence ID" value="SNS23011.1"/>
    <property type="molecule type" value="Genomic_DNA"/>
</dbReference>
<dbReference type="AlphaFoldDB" id="A0A239CTM8"/>
<dbReference type="PANTHER" id="PTHR46648:SF1">
    <property type="entry name" value="ADENOSINE 5'-MONOPHOSPHORAMIDASE HNT1"/>
    <property type="match status" value="1"/>
</dbReference>
<dbReference type="Pfam" id="PF01230">
    <property type="entry name" value="HIT"/>
    <property type="match status" value="1"/>
</dbReference>
<gene>
    <name evidence="5" type="ORF">SAMN04488503_3259</name>
</gene>
<dbReference type="OrthoDB" id="9784774at2"/>
<accession>A0A239CTM8</accession>
<dbReference type="GO" id="GO:0009117">
    <property type="term" value="P:nucleotide metabolic process"/>
    <property type="evidence" value="ECO:0007669"/>
    <property type="project" value="TreeGrafter"/>
</dbReference>
<dbReference type="InterPro" id="IPR036265">
    <property type="entry name" value="HIT-like_sf"/>
</dbReference>
<proteinExistence type="predicted"/>
<dbReference type="GO" id="GO:0003824">
    <property type="term" value="F:catalytic activity"/>
    <property type="evidence" value="ECO:0007669"/>
    <property type="project" value="InterPro"/>
</dbReference>
<dbReference type="SUPFAM" id="SSF54197">
    <property type="entry name" value="HIT-like"/>
    <property type="match status" value="1"/>
</dbReference>
<dbReference type="PROSITE" id="PS51084">
    <property type="entry name" value="HIT_2"/>
    <property type="match status" value="1"/>
</dbReference>
<keyword evidence="6" id="KW-1185">Reference proteome</keyword>
<dbReference type="InterPro" id="IPR001310">
    <property type="entry name" value="Histidine_triad_HIT"/>
</dbReference>
<evidence type="ECO:0000256" key="1">
    <source>
        <dbReference type="PIRSR" id="PIRSR601310-1"/>
    </source>
</evidence>
<reference evidence="5 6" key="1">
    <citation type="submission" date="2017-06" db="EMBL/GenBank/DDBJ databases">
        <authorList>
            <person name="Kim H.J."/>
            <person name="Triplett B.A."/>
        </authorList>
    </citation>
    <scope>NUCLEOTIDE SEQUENCE [LARGE SCALE GENOMIC DNA]</scope>
    <source>
        <strain evidence="5 6">DSM 13116</strain>
    </source>
</reference>
<sequence length="138" mass="14898">MSQDCIFCKIIAGQIPSAKIYDQGGVYAFLDIAPVNKGHALVVPKKHYATLFDLPDDLGREMLAALKNVGRAVMTATGASGLNVGMNNYESAGQLVHHAHFHLIPRHDGDGLTLWTQHAYESTEEMRKLAQAIAAALG</sequence>
<feature type="active site" description="Tele-AMP-histidine intermediate" evidence="1">
    <location>
        <position position="100"/>
    </location>
</feature>
<name>A0A239CTM8_9BACT</name>
<evidence type="ECO:0000256" key="3">
    <source>
        <dbReference type="PROSITE-ProRule" id="PRU00464"/>
    </source>
</evidence>
<dbReference type="Gene3D" id="3.30.428.10">
    <property type="entry name" value="HIT-like"/>
    <property type="match status" value="1"/>
</dbReference>
<evidence type="ECO:0000313" key="6">
    <source>
        <dbReference type="Proteomes" id="UP000198324"/>
    </source>
</evidence>
<dbReference type="RefSeq" id="WP_089275443.1">
    <property type="nucleotide sequence ID" value="NZ_FZOC01000009.1"/>
</dbReference>
<protein>
    <submittedName>
        <fullName evidence="5">Histidine triad (HIT) family protein</fullName>
    </submittedName>
</protein>
<evidence type="ECO:0000256" key="2">
    <source>
        <dbReference type="PIRSR" id="PIRSR601310-3"/>
    </source>
</evidence>
<dbReference type="CDD" id="cd01277">
    <property type="entry name" value="HINT_subgroup"/>
    <property type="match status" value="1"/>
</dbReference>
<dbReference type="PRINTS" id="PR00332">
    <property type="entry name" value="HISTRIAD"/>
</dbReference>
<dbReference type="InterPro" id="IPR039384">
    <property type="entry name" value="HINT"/>
</dbReference>
<evidence type="ECO:0000313" key="5">
    <source>
        <dbReference type="EMBL" id="SNS23011.1"/>
    </source>
</evidence>